<dbReference type="eggNOG" id="COG4251">
    <property type="taxonomic scope" value="Bacteria"/>
</dbReference>
<dbReference type="InterPro" id="IPR050980">
    <property type="entry name" value="2C_sensor_his_kinase"/>
</dbReference>
<gene>
    <name evidence="10" type="ordered locus">Tbis_0970</name>
</gene>
<dbReference type="PANTHER" id="PTHR44936:SF9">
    <property type="entry name" value="SENSOR PROTEIN CREC"/>
    <property type="match status" value="1"/>
</dbReference>
<feature type="compositionally biased region" description="Basic and acidic residues" evidence="7">
    <location>
        <begin position="952"/>
        <end position="962"/>
    </location>
</feature>
<dbReference type="STRING" id="469371.Tbis_0970"/>
<evidence type="ECO:0000256" key="1">
    <source>
        <dbReference type="ARBA" id="ARBA00000085"/>
    </source>
</evidence>
<dbReference type="InterPro" id="IPR013587">
    <property type="entry name" value="Nitrate/nitrite_sensing"/>
</dbReference>
<keyword evidence="5" id="KW-0418">Kinase</keyword>
<dbReference type="GO" id="GO:0000160">
    <property type="term" value="P:phosphorelay signal transduction system"/>
    <property type="evidence" value="ECO:0007669"/>
    <property type="project" value="UniProtKB-KW"/>
</dbReference>
<keyword evidence="4" id="KW-0808">Transferase</keyword>
<name>D6Y798_THEBD</name>
<accession>D6Y798</accession>
<evidence type="ECO:0000256" key="2">
    <source>
        <dbReference type="ARBA" id="ARBA00012438"/>
    </source>
</evidence>
<feature type="transmembrane region" description="Helical" evidence="8">
    <location>
        <begin position="328"/>
        <end position="350"/>
    </location>
</feature>
<dbReference type="EC" id="2.7.13.3" evidence="2"/>
<evidence type="ECO:0000256" key="3">
    <source>
        <dbReference type="ARBA" id="ARBA00022553"/>
    </source>
</evidence>
<keyword evidence="11" id="KW-1185">Reference proteome</keyword>
<sequence>MKRVTIGWQRIGQRLNPRNWRVPTRLTALIIAPTFVAVLLAGMRIVGSIDNLDGYRRASVAAEYSVHLRDLAEQLALERDLLVWGGGTRRKFNVDGATELTLAQQQAVVDPLATQVLANLRELDDGFGERTEQQAQQVVTQLENLAAIRKAGSSDGYTALIARILRLHDEFAGVSDDAQIVGRSRALAALAHVKEEVALQRAMLTKELLERYQSFTPAELEDFLAAESREQGYLSTFYAEAPTPTAGRLVTLLNDNDVVSTELTKSWAVTLGLQHVSLSRYQARDKTALRWFQNSTKKIQQIDVVQRELAGAVLDRARQLQSTEQRNALVAGGLIFTLLLLVLAHTALIARSMVIPLRRLRAEALDVAGTRLPEAVQRIRESDQVSAEPEITPIAVGSGDEIDEVAQAFDEVHRQAVRLAAEEARLRANVNAMFVNLSRRTQTLVERQIALIDKLERGEEDGRRLADLFKLDHLATRMRRNSENLLVLAGHEPPRKRTKPARLVDVIRASLSEVEDYERVELKVHRSIAISGHAVNDVIHLVAELIENALSFSPRDTKVIVSSVFVDGGAVMLGVSDSGIGMSHEELAEVNRKLADPPTVDASVAKRMGLFVVGRLAMRHGIRVQLRANSDGTGVVAMVLFPPELVHNADQPAGQPGQPMARTSVGLPIRQPFAGPSPSRPGPFGADPAGAGSRDEANGLVGAGTGPQPWPTPNGGSLGSYPPITQPFAAPVTGSAPPAEQAATAGSGADRFATGPLDRFGTGPFDPSAAGSFDPSPSGPFGRSVTGALGRSGTGAFDPSSTGPLGRPGSGAFDPSPSGPLGRSTTGPIDRSELFPGGTGPFPSASSGTGPLPSFSSDTGPLSSSSSGTGPLSPPTSGTGPLPPVSSGTGPLPSVSDPTLQHGDEYLSIYAEVESAWFRRPERRSGSAAKPGESGAAATASGDAPGSAGGETGERDIWRSRADSGFRAAANVVDPRLGGVTAAGLPKRTPKANLVPGSVAAETGPASPRPPVSAEAVRSRLSSFQQGIRRGRAEVAKGSAEGSGKEEEKGS</sequence>
<dbReference type="GO" id="GO:0004673">
    <property type="term" value="F:protein histidine kinase activity"/>
    <property type="evidence" value="ECO:0007669"/>
    <property type="project" value="UniProtKB-EC"/>
</dbReference>
<keyword evidence="8" id="KW-0472">Membrane</keyword>
<dbReference type="EMBL" id="CP001874">
    <property type="protein sequence ID" value="ADG87693.1"/>
    <property type="molecule type" value="Genomic_DNA"/>
</dbReference>
<dbReference type="InterPro" id="IPR003594">
    <property type="entry name" value="HATPase_dom"/>
</dbReference>
<keyword evidence="10" id="KW-0067">ATP-binding</keyword>
<feature type="domain" description="Histidine kinase/HSP90-like ATPase" evidence="9">
    <location>
        <begin position="533"/>
        <end position="645"/>
    </location>
</feature>
<organism evidence="10 11">
    <name type="scientific">Thermobispora bispora (strain ATCC 19993 / DSM 43833 / CBS 139.67 / JCM 10125 / KCTC 9307 / NBRC 14880 / R51)</name>
    <dbReference type="NCBI Taxonomy" id="469371"/>
    <lineage>
        <taxon>Bacteria</taxon>
        <taxon>Bacillati</taxon>
        <taxon>Actinomycetota</taxon>
        <taxon>Actinomycetes</taxon>
        <taxon>Streptosporangiales</taxon>
        <taxon>Streptosporangiaceae</taxon>
        <taxon>Thermobispora</taxon>
    </lineage>
</organism>
<reference evidence="10 11" key="1">
    <citation type="submission" date="2010-01" db="EMBL/GenBank/DDBJ databases">
        <title>The complete genome of Thermobispora bispora DSM 43833.</title>
        <authorList>
            <consortium name="US DOE Joint Genome Institute (JGI-PGF)"/>
            <person name="Lucas S."/>
            <person name="Copeland A."/>
            <person name="Lapidus A."/>
            <person name="Glavina del Rio T."/>
            <person name="Dalin E."/>
            <person name="Tice H."/>
            <person name="Bruce D."/>
            <person name="Goodwin L."/>
            <person name="Pitluck S."/>
            <person name="Kyrpides N."/>
            <person name="Mavromatis K."/>
            <person name="Ivanova N."/>
            <person name="Mikhailova N."/>
            <person name="Chertkov O."/>
            <person name="Brettin T."/>
            <person name="Detter J.C."/>
            <person name="Han C."/>
            <person name="Larimer F."/>
            <person name="Land M."/>
            <person name="Hauser L."/>
            <person name="Markowitz V."/>
            <person name="Cheng J.-F."/>
            <person name="Hugenholtz P."/>
            <person name="Woyke T."/>
            <person name="Wu D."/>
            <person name="Jando M."/>
            <person name="Schneider S."/>
            <person name="Klenk H.-P."/>
            <person name="Eisen J.A."/>
        </authorList>
    </citation>
    <scope>NUCLEOTIDE SEQUENCE [LARGE SCALE GENOMIC DNA]</scope>
    <source>
        <strain evidence="11">ATCC 19993 / DSM 43833 / CBS 139.67 / JCM 10125 / KCTC 9307 / NBRC 14880 / R51</strain>
    </source>
</reference>
<dbReference type="PANTHER" id="PTHR44936">
    <property type="entry name" value="SENSOR PROTEIN CREC"/>
    <property type="match status" value="1"/>
</dbReference>
<feature type="transmembrane region" description="Helical" evidence="8">
    <location>
        <begin position="26"/>
        <end position="47"/>
    </location>
</feature>
<feature type="compositionally biased region" description="Low complexity" evidence="7">
    <location>
        <begin position="853"/>
        <end position="896"/>
    </location>
</feature>
<keyword evidence="3" id="KW-0597">Phosphoprotein</keyword>
<evidence type="ECO:0000256" key="7">
    <source>
        <dbReference type="SAM" id="MobiDB-lite"/>
    </source>
</evidence>
<dbReference type="Pfam" id="PF08376">
    <property type="entry name" value="NIT"/>
    <property type="match status" value="1"/>
</dbReference>
<protein>
    <recommendedName>
        <fullName evidence="2">histidine kinase</fullName>
        <ecNumber evidence="2">2.7.13.3</ecNumber>
    </recommendedName>
</protein>
<evidence type="ECO:0000256" key="8">
    <source>
        <dbReference type="SAM" id="Phobius"/>
    </source>
</evidence>
<evidence type="ECO:0000256" key="5">
    <source>
        <dbReference type="ARBA" id="ARBA00022777"/>
    </source>
</evidence>
<keyword evidence="8" id="KW-0812">Transmembrane</keyword>
<keyword evidence="8" id="KW-1133">Transmembrane helix</keyword>
<dbReference type="Gene3D" id="3.30.565.10">
    <property type="entry name" value="Histidine kinase-like ATPase, C-terminal domain"/>
    <property type="match status" value="1"/>
</dbReference>
<keyword evidence="10" id="KW-0547">Nucleotide-binding</keyword>
<evidence type="ECO:0000313" key="11">
    <source>
        <dbReference type="Proteomes" id="UP000006640"/>
    </source>
</evidence>
<evidence type="ECO:0000313" key="10">
    <source>
        <dbReference type="EMBL" id="ADG87693.1"/>
    </source>
</evidence>
<evidence type="ECO:0000256" key="6">
    <source>
        <dbReference type="ARBA" id="ARBA00023012"/>
    </source>
</evidence>
<comment type="catalytic activity">
    <reaction evidence="1">
        <text>ATP + protein L-histidine = ADP + protein N-phospho-L-histidine.</text>
        <dbReference type="EC" id="2.7.13.3"/>
    </reaction>
</comment>
<dbReference type="GO" id="GO:0005524">
    <property type="term" value="F:ATP binding"/>
    <property type="evidence" value="ECO:0007669"/>
    <property type="project" value="UniProtKB-KW"/>
</dbReference>
<feature type="compositionally biased region" description="Low complexity" evidence="7">
    <location>
        <begin position="682"/>
        <end position="692"/>
    </location>
</feature>
<dbReference type="InterPro" id="IPR036890">
    <property type="entry name" value="HATPase_C_sf"/>
</dbReference>
<dbReference type="AlphaFoldDB" id="D6Y798"/>
<dbReference type="HOGENOM" id="CLU_002554_0_1_11"/>
<proteinExistence type="predicted"/>
<dbReference type="Gene3D" id="6.10.340.10">
    <property type="match status" value="1"/>
</dbReference>
<feature type="region of interest" description="Disordered" evidence="7">
    <location>
        <begin position="668"/>
        <end position="903"/>
    </location>
</feature>
<feature type="region of interest" description="Disordered" evidence="7">
    <location>
        <begin position="979"/>
        <end position="1051"/>
    </location>
</feature>
<dbReference type="SUPFAM" id="SSF55874">
    <property type="entry name" value="ATPase domain of HSP90 chaperone/DNA topoisomerase II/histidine kinase"/>
    <property type="match status" value="1"/>
</dbReference>
<keyword evidence="6" id="KW-0902">Two-component regulatory system</keyword>
<dbReference type="Pfam" id="PF02518">
    <property type="entry name" value="HATPase_c"/>
    <property type="match status" value="1"/>
</dbReference>
<dbReference type="KEGG" id="tbi:Tbis_0970"/>
<evidence type="ECO:0000256" key="4">
    <source>
        <dbReference type="ARBA" id="ARBA00022679"/>
    </source>
</evidence>
<feature type="region of interest" description="Disordered" evidence="7">
    <location>
        <begin position="918"/>
        <end position="962"/>
    </location>
</feature>
<evidence type="ECO:0000259" key="9">
    <source>
        <dbReference type="SMART" id="SM00387"/>
    </source>
</evidence>
<dbReference type="Proteomes" id="UP000006640">
    <property type="component" value="Chromosome"/>
</dbReference>
<dbReference type="SMART" id="SM00387">
    <property type="entry name" value="HATPase_c"/>
    <property type="match status" value="1"/>
</dbReference>